<protein>
    <recommendedName>
        <fullName evidence="3">Lipoprotein</fullName>
    </recommendedName>
</protein>
<dbReference type="EMBL" id="BAAAZI010000004">
    <property type="protein sequence ID" value="GAA4132950.1"/>
    <property type="molecule type" value="Genomic_DNA"/>
</dbReference>
<proteinExistence type="predicted"/>
<organism evidence="1 2">
    <name type="scientific">Sphingobacterium kyonggiense</name>
    <dbReference type="NCBI Taxonomy" id="714075"/>
    <lineage>
        <taxon>Bacteria</taxon>
        <taxon>Pseudomonadati</taxon>
        <taxon>Bacteroidota</taxon>
        <taxon>Sphingobacteriia</taxon>
        <taxon>Sphingobacteriales</taxon>
        <taxon>Sphingobacteriaceae</taxon>
        <taxon>Sphingobacterium</taxon>
    </lineage>
</organism>
<comment type="caution">
    <text evidence="1">The sequence shown here is derived from an EMBL/GenBank/DDBJ whole genome shotgun (WGS) entry which is preliminary data.</text>
</comment>
<evidence type="ECO:0000313" key="1">
    <source>
        <dbReference type="EMBL" id="GAA4132950.1"/>
    </source>
</evidence>
<dbReference type="PROSITE" id="PS51257">
    <property type="entry name" value="PROKAR_LIPOPROTEIN"/>
    <property type="match status" value="1"/>
</dbReference>
<evidence type="ECO:0008006" key="3">
    <source>
        <dbReference type="Google" id="ProtNLM"/>
    </source>
</evidence>
<dbReference type="RefSeq" id="WP_344673058.1">
    <property type="nucleotide sequence ID" value="NZ_BAAAZI010000004.1"/>
</dbReference>
<sequence>MFKSILKLGIILGLGLITSCSSPKFVKGGYFLNGIDRYFNPKEETNIWVYYNFRPRETGQMGLKIQSLYLQDKEMLKNAGLLKKGNKVMFSVVPDNPPYYNMLVLQHDNPIKNLEGYQMLKNGDSKYYQKDLEVDKFLLRHYYIPVANKKSISMLSYISKKESRFKPFNQFDYLAKINAAALQLEKNYRMSWRISGMDESPNNKARITVPQELFKKEKKLLLMVSEEINKEWILSYFHLVTNKDPNPLQINLPPGKFLVQFLNEKEQILKEEVMEPTNQQSIIPIN</sequence>
<keyword evidence="2" id="KW-1185">Reference proteome</keyword>
<name>A0ABP7YA25_9SPHI</name>
<accession>A0ABP7YA25</accession>
<reference evidence="2" key="1">
    <citation type="journal article" date="2019" name="Int. J. Syst. Evol. Microbiol.">
        <title>The Global Catalogue of Microorganisms (GCM) 10K type strain sequencing project: providing services to taxonomists for standard genome sequencing and annotation.</title>
        <authorList>
            <consortium name="The Broad Institute Genomics Platform"/>
            <consortium name="The Broad Institute Genome Sequencing Center for Infectious Disease"/>
            <person name="Wu L."/>
            <person name="Ma J."/>
        </authorList>
    </citation>
    <scope>NUCLEOTIDE SEQUENCE [LARGE SCALE GENOMIC DNA]</scope>
    <source>
        <strain evidence="2">JCM 16704</strain>
    </source>
</reference>
<gene>
    <name evidence="1" type="ORF">GCM10022216_04550</name>
</gene>
<evidence type="ECO:0000313" key="2">
    <source>
        <dbReference type="Proteomes" id="UP001500101"/>
    </source>
</evidence>
<dbReference type="Proteomes" id="UP001500101">
    <property type="component" value="Unassembled WGS sequence"/>
</dbReference>